<organism evidence="9 10">
    <name type="scientific">Cutaneotrichosporon oleaginosum</name>
    <dbReference type="NCBI Taxonomy" id="879819"/>
    <lineage>
        <taxon>Eukaryota</taxon>
        <taxon>Fungi</taxon>
        <taxon>Dikarya</taxon>
        <taxon>Basidiomycota</taxon>
        <taxon>Agaricomycotina</taxon>
        <taxon>Tremellomycetes</taxon>
        <taxon>Trichosporonales</taxon>
        <taxon>Trichosporonaceae</taxon>
        <taxon>Cutaneotrichosporon</taxon>
    </lineage>
</organism>
<dbReference type="EMBL" id="KQ087277">
    <property type="protein sequence ID" value="KLT38920.1"/>
    <property type="molecule type" value="Genomic_DNA"/>
</dbReference>
<dbReference type="Pfam" id="PF00320">
    <property type="entry name" value="GATA"/>
    <property type="match status" value="1"/>
</dbReference>
<dbReference type="InterPro" id="IPR013088">
    <property type="entry name" value="Znf_NHR/GATA"/>
</dbReference>
<evidence type="ECO:0000259" key="8">
    <source>
        <dbReference type="PROSITE" id="PS50114"/>
    </source>
</evidence>
<keyword evidence="2 6" id="KW-0863">Zinc-finger</keyword>
<feature type="compositionally biased region" description="Polar residues" evidence="7">
    <location>
        <begin position="104"/>
        <end position="123"/>
    </location>
</feature>
<evidence type="ECO:0000256" key="2">
    <source>
        <dbReference type="ARBA" id="ARBA00022771"/>
    </source>
</evidence>
<dbReference type="GO" id="GO:0008270">
    <property type="term" value="F:zinc ion binding"/>
    <property type="evidence" value="ECO:0007669"/>
    <property type="project" value="UniProtKB-KW"/>
</dbReference>
<evidence type="ECO:0000256" key="5">
    <source>
        <dbReference type="ARBA" id="ARBA00023163"/>
    </source>
</evidence>
<feature type="domain" description="GATA-type" evidence="8">
    <location>
        <begin position="283"/>
        <end position="318"/>
    </location>
</feature>
<accession>A0A0J0XCY0</accession>
<dbReference type="STRING" id="879819.A0A0J0XCY0"/>
<keyword evidence="4" id="KW-0805">Transcription regulation</keyword>
<dbReference type="GO" id="GO:0043565">
    <property type="term" value="F:sequence-specific DNA binding"/>
    <property type="evidence" value="ECO:0007669"/>
    <property type="project" value="InterPro"/>
</dbReference>
<dbReference type="PANTHER" id="PTHR47172:SF24">
    <property type="entry name" value="GATA ZINC FINGER DOMAIN-CONTAINING PROTEIN 14-RELATED"/>
    <property type="match status" value="1"/>
</dbReference>
<evidence type="ECO:0000256" key="3">
    <source>
        <dbReference type="ARBA" id="ARBA00022833"/>
    </source>
</evidence>
<feature type="region of interest" description="Disordered" evidence="7">
    <location>
        <begin position="257"/>
        <end position="282"/>
    </location>
</feature>
<feature type="compositionally biased region" description="Polar residues" evidence="7">
    <location>
        <begin position="159"/>
        <end position="169"/>
    </location>
</feature>
<keyword evidence="10" id="KW-1185">Reference proteome</keyword>
<evidence type="ECO:0000256" key="1">
    <source>
        <dbReference type="ARBA" id="ARBA00022723"/>
    </source>
</evidence>
<dbReference type="SMART" id="SM00401">
    <property type="entry name" value="ZnF_GATA"/>
    <property type="match status" value="1"/>
</dbReference>
<evidence type="ECO:0000313" key="10">
    <source>
        <dbReference type="Proteomes" id="UP000053611"/>
    </source>
</evidence>
<feature type="region of interest" description="Disordered" evidence="7">
    <location>
        <begin position="322"/>
        <end position="343"/>
    </location>
</feature>
<dbReference type="GeneID" id="28987622"/>
<gene>
    <name evidence="9" type="ORF">CC85DRAFT_331186</name>
</gene>
<evidence type="ECO:0000256" key="7">
    <source>
        <dbReference type="SAM" id="MobiDB-lite"/>
    </source>
</evidence>
<dbReference type="GO" id="GO:0006355">
    <property type="term" value="P:regulation of DNA-templated transcription"/>
    <property type="evidence" value="ECO:0007669"/>
    <property type="project" value="InterPro"/>
</dbReference>
<name>A0A0J0XCY0_9TREE</name>
<evidence type="ECO:0000313" key="9">
    <source>
        <dbReference type="EMBL" id="KLT38920.1"/>
    </source>
</evidence>
<keyword evidence="1" id="KW-0479">Metal-binding</keyword>
<protein>
    <recommendedName>
        <fullName evidence="8">GATA-type domain-containing protein</fullName>
    </recommendedName>
</protein>
<sequence>MGSVSRSIPSASSSQLSALSGSAPRQQGSARPADQSWPSSASFYEPRDPAGTLRRTLHSPTPIVHNLSPPRQRTSPHHLASPHPEPRTTNSAYEWPFERDTRELGQTSSSSNLHSSRMQSTRDPQQHLYGLLPDAMAGPSSGPAPFLPPEQYGGGSSTGGNNMDFQWMTNPDAYPPSLFPGYSTNPMSGDPNSRADSETTAQVGVAEYTKALSIFRHLQAALPHMRPANGPGPPATGQDFRSLLDIAHTASDILEGRTPKLTPAPQRTPPHERPDHTFPGAKRRANTYCRGCGVTETPEWRRGPLGPRTLCNACGLVHMKMQRKKKKAEERAAQENATQPHPL</sequence>
<dbReference type="AlphaFoldDB" id="A0A0J0XCY0"/>
<keyword evidence="5" id="KW-0804">Transcription</keyword>
<dbReference type="CDD" id="cd00202">
    <property type="entry name" value="ZnF_GATA"/>
    <property type="match status" value="1"/>
</dbReference>
<dbReference type="RefSeq" id="XP_018275411.1">
    <property type="nucleotide sequence ID" value="XM_018427019.1"/>
</dbReference>
<dbReference type="SUPFAM" id="SSF57716">
    <property type="entry name" value="Glucocorticoid receptor-like (DNA-binding domain)"/>
    <property type="match status" value="1"/>
</dbReference>
<dbReference type="Gene3D" id="3.30.50.10">
    <property type="entry name" value="Erythroid Transcription Factor GATA-1, subunit A"/>
    <property type="match status" value="1"/>
</dbReference>
<keyword evidence="3" id="KW-0862">Zinc</keyword>
<dbReference type="OrthoDB" id="2162994at2759"/>
<feature type="compositionally biased region" description="Low complexity" evidence="7">
    <location>
        <begin position="1"/>
        <end position="23"/>
    </location>
</feature>
<reference evidence="9 10" key="1">
    <citation type="submission" date="2015-03" db="EMBL/GenBank/DDBJ databases">
        <title>Genomics and transcriptomics of the oil-accumulating basidiomycete yeast T. oleaginosus allow insights into substrate utilization and the diverse evolutionary trajectories of mating systems in fungi.</title>
        <authorList>
            <consortium name="DOE Joint Genome Institute"/>
            <person name="Kourist R."/>
            <person name="Kracht O."/>
            <person name="Bracharz F."/>
            <person name="Lipzen A."/>
            <person name="Nolan M."/>
            <person name="Ohm R."/>
            <person name="Grigoriev I."/>
            <person name="Sun S."/>
            <person name="Heitman J."/>
            <person name="Bruck T."/>
            <person name="Nowrousian M."/>
        </authorList>
    </citation>
    <scope>NUCLEOTIDE SEQUENCE [LARGE SCALE GENOMIC DNA]</scope>
    <source>
        <strain evidence="9 10">IBC0246</strain>
    </source>
</reference>
<feature type="region of interest" description="Disordered" evidence="7">
    <location>
        <begin position="1"/>
        <end position="199"/>
    </location>
</feature>
<proteinExistence type="predicted"/>
<dbReference type="InterPro" id="IPR000679">
    <property type="entry name" value="Znf_GATA"/>
</dbReference>
<evidence type="ECO:0000256" key="6">
    <source>
        <dbReference type="PROSITE-ProRule" id="PRU00094"/>
    </source>
</evidence>
<dbReference type="PANTHER" id="PTHR47172">
    <property type="entry name" value="OS01G0976800 PROTEIN"/>
    <property type="match status" value="1"/>
</dbReference>
<dbReference type="Proteomes" id="UP000053611">
    <property type="component" value="Unassembled WGS sequence"/>
</dbReference>
<dbReference type="PROSITE" id="PS50114">
    <property type="entry name" value="GATA_ZN_FINGER_2"/>
    <property type="match status" value="1"/>
</dbReference>
<feature type="compositionally biased region" description="Polar residues" evidence="7">
    <location>
        <begin position="182"/>
        <end position="191"/>
    </location>
</feature>
<evidence type="ECO:0000256" key="4">
    <source>
        <dbReference type="ARBA" id="ARBA00023015"/>
    </source>
</evidence>